<dbReference type="PROSITE" id="PS50176">
    <property type="entry name" value="ARM_REPEAT"/>
    <property type="match status" value="5"/>
</dbReference>
<evidence type="ECO:0000256" key="3">
    <source>
        <dbReference type="ARBA" id="ARBA00004592"/>
    </source>
</evidence>
<feature type="repeat" description="ARM" evidence="12">
    <location>
        <begin position="189"/>
        <end position="232"/>
    </location>
</feature>
<feature type="repeat" description="ARM" evidence="12">
    <location>
        <begin position="990"/>
        <end position="1033"/>
    </location>
</feature>
<feature type="repeat" description="ARM" evidence="12">
    <location>
        <begin position="414"/>
        <end position="457"/>
    </location>
</feature>
<keyword evidence="7" id="KW-0926">Vacuole</keyword>
<keyword evidence="10" id="KW-0449">Lipoprotein</keyword>
<dbReference type="InterPro" id="IPR016024">
    <property type="entry name" value="ARM-type_fold"/>
</dbReference>
<evidence type="ECO:0000313" key="15">
    <source>
        <dbReference type="Proteomes" id="UP001605036"/>
    </source>
</evidence>
<evidence type="ECO:0000256" key="2">
    <source>
        <dbReference type="ARBA" id="ARBA00004216"/>
    </source>
</evidence>
<dbReference type="InterPro" id="IPR045156">
    <property type="entry name" value="Vac8"/>
</dbReference>
<name>A0ABD1YSI2_9MARC</name>
<dbReference type="InterPro" id="IPR019734">
    <property type="entry name" value="TPR_rpt"/>
</dbReference>
<comment type="caution">
    <text evidence="14">The sequence shown here is derived from an EMBL/GenBank/DDBJ whole genome shotgun (WGS) entry which is preliminary data.</text>
</comment>
<evidence type="ECO:0000256" key="9">
    <source>
        <dbReference type="ARBA" id="ARBA00023136"/>
    </source>
</evidence>
<accession>A0ABD1YSI2</accession>
<gene>
    <name evidence="14" type="ORF">R1flu_004924</name>
</gene>
<evidence type="ECO:0000259" key="13">
    <source>
        <dbReference type="Pfam" id="PF04826"/>
    </source>
</evidence>
<evidence type="ECO:0000256" key="4">
    <source>
        <dbReference type="ARBA" id="ARBA00005462"/>
    </source>
</evidence>
<dbReference type="GO" id="GO:0005774">
    <property type="term" value="C:vacuolar membrane"/>
    <property type="evidence" value="ECO:0007669"/>
    <property type="project" value="UniProtKB-SubCell"/>
</dbReference>
<dbReference type="PANTHER" id="PTHR47249">
    <property type="entry name" value="VACUOLAR PROTEIN 8"/>
    <property type="match status" value="1"/>
</dbReference>
<dbReference type="SUPFAM" id="SSF48452">
    <property type="entry name" value="TPR-like"/>
    <property type="match status" value="1"/>
</dbReference>
<comment type="similarity">
    <text evidence="5">Belongs to the eutherian X-chromosome-specific Armcx family.</text>
</comment>
<evidence type="ECO:0000256" key="6">
    <source>
        <dbReference type="ARBA" id="ARBA00020768"/>
    </source>
</evidence>
<dbReference type="InterPro" id="IPR000225">
    <property type="entry name" value="Armadillo"/>
</dbReference>
<evidence type="ECO:0000256" key="10">
    <source>
        <dbReference type="ARBA" id="ARBA00023288"/>
    </source>
</evidence>
<feature type="repeat" description="ARM" evidence="12">
    <location>
        <begin position="856"/>
        <end position="894"/>
    </location>
</feature>
<dbReference type="Gene3D" id="1.25.40.10">
    <property type="entry name" value="Tetratricopeptide repeat domain"/>
    <property type="match status" value="2"/>
</dbReference>
<reference evidence="14 15" key="1">
    <citation type="submission" date="2024-09" db="EMBL/GenBank/DDBJ databases">
        <title>Chromosome-scale assembly of Riccia fluitans.</title>
        <authorList>
            <person name="Paukszto L."/>
            <person name="Sawicki J."/>
            <person name="Karawczyk K."/>
            <person name="Piernik-Szablinska J."/>
            <person name="Szczecinska M."/>
            <person name="Mazdziarz M."/>
        </authorList>
    </citation>
    <scope>NUCLEOTIDE SEQUENCE [LARGE SCALE GENOMIC DNA]</scope>
    <source>
        <strain evidence="14">Rf_01</strain>
        <tissue evidence="14">Aerial parts of the thallus</tissue>
    </source>
</reference>
<evidence type="ECO:0000256" key="7">
    <source>
        <dbReference type="ARBA" id="ARBA00022554"/>
    </source>
</evidence>
<dbReference type="PANTHER" id="PTHR47249:SF1">
    <property type="entry name" value="VACUOLAR PROTEIN 8"/>
    <property type="match status" value="1"/>
</dbReference>
<dbReference type="InterPro" id="IPR006911">
    <property type="entry name" value="ARM-rpt_dom"/>
</dbReference>
<dbReference type="Pfam" id="PF00514">
    <property type="entry name" value="Arm"/>
    <property type="match status" value="1"/>
</dbReference>
<keyword evidence="15" id="KW-1185">Reference proteome</keyword>
<protein>
    <recommendedName>
        <fullName evidence="6">Protein unc-45 homolog B</fullName>
    </recommendedName>
    <alternativeName>
        <fullName evidence="11">Vacuolar protein 8</fullName>
    </alternativeName>
</protein>
<evidence type="ECO:0000256" key="12">
    <source>
        <dbReference type="PROSITE-ProRule" id="PRU00259"/>
    </source>
</evidence>
<dbReference type="Pfam" id="PF04826">
    <property type="entry name" value="Arm_2"/>
    <property type="match status" value="2"/>
</dbReference>
<dbReference type="SMART" id="SM00185">
    <property type="entry name" value="ARM"/>
    <property type="match status" value="11"/>
</dbReference>
<evidence type="ECO:0000256" key="1">
    <source>
        <dbReference type="ARBA" id="ARBA00004161"/>
    </source>
</evidence>
<dbReference type="EMBL" id="JBHFFA010000003">
    <property type="protein sequence ID" value="KAL2633445.1"/>
    <property type="molecule type" value="Genomic_DNA"/>
</dbReference>
<sequence>MAASEVEGSALELARRSSDVPSVVLMDPKGSETVHIIGLAFADEDESPSPRRSLGKESTSLLQEVPARAWGREVHTGRLSHVVIAVDARSDNNNWRRTRPQTGVKGLVRRLGSSSSKAWKKCFRPCMAIESMERELVDLGSSNGDEILTESVPLLFKDECPGLQEQAMRALLHLSGIYGNPLKIVSFPRAVEGIVRLLLKDDEPSLQRLATLTLGNLALRQVNAVASIAMEGLAGLLFDKEGRSLELSIQLQEEAASVLANICYAPEGGRNVMNPWTNALEGLIRLLFKHERKGAQEEATRALVNLALVQENAKKLLEFPTVSVIEGLAGLLPDFERPAVLDTATRALAALSYSPQNAKKIAESEHFTNVLQGLVGILMRRLRKDGTLQELAVITLANLSVTSEIQIQIADFPYALDELHWCLSSSSDHGVVQHAAMALGNLAISEENRPKIVKHMGMLRALVDAMADNTNPGGQEHAAYALGNLSHAHEWNQLKIADVPGVMKGLVHLLTLDGSPSSQEQGARLLANLTYPQENSTKITTYPGVLTGLSTLLVKHENINLQREVTRAFANLTCSRDNRWISSFCTEGLARVLLTYSTGRYVTPSSVQIVEIPQTSFNGPELMKKGSILASDSHGLSQRTDDMNPRDTMEIRMLDVTIEGVKTEQNSTAIGKLTLRKTEETKQMVEDLPITTQSDLSTEGRTTLEEERVKGKTQTSIGSAKEGEHQAVEIDASLMENIRSKDDHPIPSDRIDNIAKRLSQVAVHSNQLSLGSQSEVTVGEAGAQDLEMEEHLLGPGESHLTLEQACPVLPEIEVTQEENEQRNRAVENLILEQASIALGNLAIHKENKQIIGNCEDALSGLVGLLPRHDCPAVQENAAWALANLFHDEDGSEVVDTIAELHGSQAIQPLGELLLEIEAPLVQEQAARALANLAYFPENQVEIIQLPQGLSGVVDLMSNDEHPEVQEKAVRLLTNLTCAREYMTTIADYPGVVAGLSDLLAKEQNPDIQKTAAMCLSNLALAPENIPTLMESPSAMSSVVELLSNDENPAAQEQAAKFIVNIAAVQDVTHQLKVSEFPRIIPELEKFLFQDENPGVQEQAIKALVNLAQTPENQDKVLEEPEALSGIARMLTKDDHSVMQLNGALALKNLSMEIPNLQRILDCPNILAGLVRLLSRHGDQEQEVAVLTLLNLSRLRSTAILIVNYEYPRVLKDLATLLRLHDNKFLVESTAMLLTNLASAPENRALIMAVPEVPKALGWLLSDCAVEEQLHMASLSDSCRNLMDVAEFESMEEGCGSVRSFESDSRQSLKGQRTSTAFWAATAMTFLDVPKSRAITSHSGEAYKGRAHAMITMGMFKEAVTELDISITLQPEAPGTFSIRGIAKSLLEDYSGALVDADRGIELDPKYSGWYQERGILKRILGNLEGALVDLNKALELEKDDYEILKHRGYVKYLLHDEEGAREDAQWALRVKDTSPTLHEAQYDDFIVSILGALPVEYLGYKLM</sequence>
<dbReference type="SMART" id="SM00028">
    <property type="entry name" value="TPR"/>
    <property type="match status" value="4"/>
</dbReference>
<feature type="domain" description="Armadillo repeat-containing" evidence="13">
    <location>
        <begin position="906"/>
        <end position="1070"/>
    </location>
</feature>
<feature type="repeat" description="ARM" evidence="12">
    <location>
        <begin position="947"/>
        <end position="990"/>
    </location>
</feature>
<dbReference type="InterPro" id="IPR011990">
    <property type="entry name" value="TPR-like_helical_dom_sf"/>
</dbReference>
<evidence type="ECO:0000313" key="14">
    <source>
        <dbReference type="EMBL" id="KAL2633445.1"/>
    </source>
</evidence>
<keyword evidence="8" id="KW-0677">Repeat</keyword>
<dbReference type="SUPFAM" id="SSF48371">
    <property type="entry name" value="ARM repeat"/>
    <property type="match status" value="4"/>
</dbReference>
<comment type="similarity">
    <text evidence="4">Belongs to the beta-catenin family.</text>
</comment>
<proteinExistence type="inferred from homology"/>
<dbReference type="Gene3D" id="1.25.10.10">
    <property type="entry name" value="Leucine-rich Repeat Variant"/>
    <property type="match status" value="5"/>
</dbReference>
<evidence type="ECO:0000256" key="8">
    <source>
        <dbReference type="ARBA" id="ARBA00022737"/>
    </source>
</evidence>
<evidence type="ECO:0000256" key="11">
    <source>
        <dbReference type="ARBA" id="ARBA00026209"/>
    </source>
</evidence>
<organism evidence="14 15">
    <name type="scientific">Riccia fluitans</name>
    <dbReference type="NCBI Taxonomy" id="41844"/>
    <lineage>
        <taxon>Eukaryota</taxon>
        <taxon>Viridiplantae</taxon>
        <taxon>Streptophyta</taxon>
        <taxon>Embryophyta</taxon>
        <taxon>Marchantiophyta</taxon>
        <taxon>Marchantiopsida</taxon>
        <taxon>Marchantiidae</taxon>
        <taxon>Marchantiales</taxon>
        <taxon>Ricciaceae</taxon>
        <taxon>Riccia</taxon>
    </lineage>
</organism>
<feature type="domain" description="Armadillo repeat-containing" evidence="13">
    <location>
        <begin position="415"/>
        <end position="573"/>
    </location>
</feature>
<evidence type="ECO:0000256" key="5">
    <source>
        <dbReference type="ARBA" id="ARBA00010553"/>
    </source>
</evidence>
<keyword evidence="9" id="KW-0472">Membrane</keyword>
<comment type="subcellular location">
    <subcellularLocation>
        <location evidence="1">Cytoplasm</location>
        <location evidence="1">Myofibril</location>
        <location evidence="1">Sarcomere</location>
        <location evidence="1">A band</location>
    </subcellularLocation>
    <subcellularLocation>
        <location evidence="2">Cytoplasm</location>
        <location evidence="2">Myofibril</location>
        <location evidence="2">Sarcomere</location>
        <location evidence="2">Z line</location>
    </subcellularLocation>
    <subcellularLocation>
        <location evidence="3">Vacuole membrane</location>
        <topology evidence="3">Lipid-anchor</topology>
    </subcellularLocation>
</comment>
<dbReference type="Proteomes" id="UP001605036">
    <property type="component" value="Unassembled WGS sequence"/>
</dbReference>
<dbReference type="InterPro" id="IPR011989">
    <property type="entry name" value="ARM-like"/>
</dbReference>